<keyword evidence="1" id="KW-0812">Transmembrane</keyword>
<feature type="transmembrane region" description="Helical" evidence="1">
    <location>
        <begin position="57"/>
        <end position="82"/>
    </location>
</feature>
<keyword evidence="1" id="KW-1133">Transmembrane helix</keyword>
<comment type="caution">
    <text evidence="2">The sequence shown here is derived from an EMBL/GenBank/DDBJ whole genome shotgun (WGS) entry which is preliminary data.</text>
</comment>
<sequence length="162" mass="19184">MEKVNARALSLQSYMRLFPYLGIFGCIFNWILLLFSFTPFFNLNLFLGRGYLPRGWIILFYGLIMPVFTIISSQVSSFISYWPYRLISKIFKHSTITYIPLEANEGYNSFSVANQNEVKRENQQKNAFEERERTKQIDNLKSKNYLISANDPKYQEMKNNRD</sequence>
<feature type="transmembrane region" description="Helical" evidence="1">
    <location>
        <begin position="17"/>
        <end position="37"/>
    </location>
</feature>
<dbReference type="Proteomes" id="UP001158045">
    <property type="component" value="Unassembled WGS sequence"/>
</dbReference>
<dbReference type="EMBL" id="JARYZI010000002">
    <property type="protein sequence ID" value="MDH8677412.1"/>
    <property type="molecule type" value="Genomic_DNA"/>
</dbReference>
<evidence type="ECO:0000313" key="2">
    <source>
        <dbReference type="EMBL" id="MDH8677412.1"/>
    </source>
</evidence>
<protein>
    <submittedName>
        <fullName evidence="2">Uncharacterized protein</fullName>
    </submittedName>
</protein>
<keyword evidence="1" id="KW-0472">Membrane</keyword>
<name>A0ABT6NAG7_9FIRM</name>
<gene>
    <name evidence="2" type="ORF">QE109_04590</name>
</gene>
<accession>A0ABT6NAG7</accession>
<keyword evidence="3" id="KW-1185">Reference proteome</keyword>
<proteinExistence type="predicted"/>
<evidence type="ECO:0000313" key="3">
    <source>
        <dbReference type="Proteomes" id="UP001158045"/>
    </source>
</evidence>
<reference evidence="2 3" key="1">
    <citation type="submission" date="2023-04" db="EMBL/GenBank/DDBJ databases">
        <title>Fusibacter bizertensis strain WBS, isolated from littoral bottom sediments of the Arctic seas - biochemical and genomic analysis.</title>
        <authorList>
            <person name="Brioukhanov A.L."/>
        </authorList>
    </citation>
    <scope>NUCLEOTIDE SEQUENCE [LARGE SCALE GENOMIC DNA]</scope>
    <source>
        <strain evidence="2 3">WBS</strain>
    </source>
</reference>
<organism evidence="2 3">
    <name type="scientific">Fusibacter bizertensis</name>
    <dbReference type="NCBI Taxonomy" id="1488331"/>
    <lineage>
        <taxon>Bacteria</taxon>
        <taxon>Bacillati</taxon>
        <taxon>Bacillota</taxon>
        <taxon>Clostridia</taxon>
        <taxon>Eubacteriales</taxon>
        <taxon>Eubacteriales Family XII. Incertae Sedis</taxon>
        <taxon>Fusibacter</taxon>
    </lineage>
</organism>
<evidence type="ECO:0000256" key="1">
    <source>
        <dbReference type="SAM" id="Phobius"/>
    </source>
</evidence>
<dbReference type="RefSeq" id="WP_281093225.1">
    <property type="nucleotide sequence ID" value="NZ_JARYZI010000002.1"/>
</dbReference>